<protein>
    <submittedName>
        <fullName evidence="1">Uncharacterized protein</fullName>
    </submittedName>
</protein>
<organism evidence="1 2">
    <name type="scientific">Muraenolepis orangiensis</name>
    <name type="common">Patagonian moray cod</name>
    <dbReference type="NCBI Taxonomy" id="630683"/>
    <lineage>
        <taxon>Eukaryota</taxon>
        <taxon>Metazoa</taxon>
        <taxon>Chordata</taxon>
        <taxon>Craniata</taxon>
        <taxon>Vertebrata</taxon>
        <taxon>Euteleostomi</taxon>
        <taxon>Actinopterygii</taxon>
        <taxon>Neopterygii</taxon>
        <taxon>Teleostei</taxon>
        <taxon>Neoteleostei</taxon>
        <taxon>Acanthomorphata</taxon>
        <taxon>Zeiogadaria</taxon>
        <taxon>Gadariae</taxon>
        <taxon>Gadiformes</taxon>
        <taxon>Muraenolepidoidei</taxon>
        <taxon>Muraenolepididae</taxon>
        <taxon>Muraenolepis</taxon>
    </lineage>
</organism>
<accession>A0A9Q0DWB1</accession>
<dbReference type="Proteomes" id="UP001148018">
    <property type="component" value="Unassembled WGS sequence"/>
</dbReference>
<dbReference type="Gene3D" id="2.60.120.200">
    <property type="match status" value="1"/>
</dbReference>
<dbReference type="AlphaFoldDB" id="A0A9Q0DWB1"/>
<evidence type="ECO:0000313" key="1">
    <source>
        <dbReference type="EMBL" id="KAJ3594335.1"/>
    </source>
</evidence>
<name>A0A9Q0DWB1_9TELE</name>
<keyword evidence="2" id="KW-1185">Reference proteome</keyword>
<proteinExistence type="predicted"/>
<dbReference type="SUPFAM" id="SSF49899">
    <property type="entry name" value="Concanavalin A-like lectins/glucanases"/>
    <property type="match status" value="1"/>
</dbReference>
<dbReference type="InterPro" id="IPR013320">
    <property type="entry name" value="ConA-like_dom_sf"/>
</dbReference>
<evidence type="ECO:0000313" key="2">
    <source>
        <dbReference type="Proteomes" id="UP001148018"/>
    </source>
</evidence>
<comment type="caution">
    <text evidence="1">The sequence shown here is derived from an EMBL/GenBank/DDBJ whole genome shotgun (WGS) entry which is preliminary data.</text>
</comment>
<sequence length="108" mass="12034">MCYFGFLEARIGVPLESLATPDSWNHWLGWLSSLFCAVVSASDVVGFDGSSGLSYHWSPGPRQRAKESISLKFKTLKNSGTLLHAQGPEERSLTLELKRGKLRLLLRQ</sequence>
<dbReference type="EMBL" id="JANIIK010000111">
    <property type="protein sequence ID" value="KAJ3594335.1"/>
    <property type="molecule type" value="Genomic_DNA"/>
</dbReference>
<dbReference type="OrthoDB" id="26719at2759"/>
<reference evidence="1" key="1">
    <citation type="submission" date="2022-07" db="EMBL/GenBank/DDBJ databases">
        <title>Chromosome-level genome of Muraenolepis orangiensis.</title>
        <authorList>
            <person name="Kim J."/>
        </authorList>
    </citation>
    <scope>NUCLEOTIDE SEQUENCE</scope>
    <source>
        <strain evidence="1">KU_S4_2022</strain>
        <tissue evidence="1">Muscle</tissue>
    </source>
</reference>
<gene>
    <name evidence="1" type="ORF">NHX12_003642</name>
</gene>
<feature type="non-terminal residue" evidence="1">
    <location>
        <position position="108"/>
    </location>
</feature>